<proteinExistence type="inferred from homology"/>
<feature type="transmembrane region" description="Helical" evidence="16">
    <location>
        <begin position="28"/>
        <end position="46"/>
    </location>
</feature>
<dbReference type="InParanoid" id="A0A4W6BMA8"/>
<reference evidence="18" key="3">
    <citation type="submission" date="2025-09" db="UniProtKB">
        <authorList>
            <consortium name="Ensembl"/>
        </authorList>
    </citation>
    <scope>IDENTIFICATION</scope>
</reference>
<keyword evidence="7" id="KW-0458">Lysosome</keyword>
<comment type="subcellular location">
    <subcellularLocation>
        <location evidence="1">Lysosome membrane</location>
        <topology evidence="1">Multi-pass membrane protein</topology>
    </subcellularLocation>
</comment>
<evidence type="ECO:0000256" key="11">
    <source>
        <dbReference type="ARBA" id="ARBA00039482"/>
    </source>
</evidence>
<evidence type="ECO:0000256" key="7">
    <source>
        <dbReference type="ARBA" id="ARBA00023228"/>
    </source>
</evidence>
<evidence type="ECO:0000256" key="10">
    <source>
        <dbReference type="ARBA" id="ARBA00036238"/>
    </source>
</evidence>
<dbReference type="GO" id="GO:0022857">
    <property type="term" value="F:transmembrane transporter activity"/>
    <property type="evidence" value="ECO:0007669"/>
    <property type="project" value="InterPro"/>
</dbReference>
<comment type="catalytic activity">
    <reaction evidence="10">
        <text>a 1-acyl-sn-glycero-3-phosphoethanolamine(out) + H(+)(out) = a 1-acyl-sn-glycero-3-phosphoethanolamine(in) + H(+)(in)</text>
        <dbReference type="Rhea" id="RHEA:74439"/>
        <dbReference type="ChEBI" id="CHEBI:15378"/>
        <dbReference type="ChEBI" id="CHEBI:64381"/>
    </reaction>
</comment>
<feature type="domain" description="Major facilitator superfamily (MFS) profile" evidence="17">
    <location>
        <begin position="33"/>
        <end position="132"/>
    </location>
</feature>
<dbReference type="AlphaFoldDB" id="A0A4W6BMA8"/>
<keyword evidence="3 16" id="KW-0812">Transmembrane</keyword>
<dbReference type="PROSITE" id="PS50850">
    <property type="entry name" value="MFS"/>
    <property type="match status" value="1"/>
</dbReference>
<dbReference type="PANTHER" id="PTHR23505">
    <property type="entry name" value="SPINSTER"/>
    <property type="match status" value="1"/>
</dbReference>
<feature type="region of interest" description="Disordered" evidence="15">
    <location>
        <begin position="1"/>
        <end position="23"/>
    </location>
</feature>
<sequence length="132" mass="14969">SPRRTSAPFFSDDSEAEGPEGAGGVSKVRALLTVLILCYINLLNYMDRFTVAGVLPDIEHYFGIDDGKSVYCQTVFICSYMFLAPFFGYLGDRYNRKFIMSFGIAFWSLVTLASSYTRKEVRDVFLFSLKTF</sequence>
<comment type="catalytic activity">
    <reaction evidence="13">
        <text>a 1-O-(1Z-alkenyl)-sn-glycero-3-phosphocholine(out) + H(+)(out) = a 1-O-(1Z-alkenyl)-sn-glycero-3-phosphocholine(in) + H(+)(in)</text>
        <dbReference type="Rhea" id="RHEA:74447"/>
        <dbReference type="ChEBI" id="CHEBI:15378"/>
        <dbReference type="ChEBI" id="CHEBI:77287"/>
    </reaction>
</comment>
<evidence type="ECO:0000256" key="2">
    <source>
        <dbReference type="ARBA" id="ARBA00022448"/>
    </source>
</evidence>
<evidence type="ECO:0000313" key="19">
    <source>
        <dbReference type="Proteomes" id="UP000314980"/>
    </source>
</evidence>
<evidence type="ECO:0000256" key="3">
    <source>
        <dbReference type="ARBA" id="ARBA00022692"/>
    </source>
</evidence>
<evidence type="ECO:0000256" key="5">
    <source>
        <dbReference type="ARBA" id="ARBA00023055"/>
    </source>
</evidence>
<dbReference type="GO" id="GO:0005765">
    <property type="term" value="C:lysosomal membrane"/>
    <property type="evidence" value="ECO:0007669"/>
    <property type="project" value="UniProtKB-SubCell"/>
</dbReference>
<keyword evidence="19" id="KW-1185">Reference proteome</keyword>
<evidence type="ECO:0000256" key="6">
    <source>
        <dbReference type="ARBA" id="ARBA00023136"/>
    </source>
</evidence>
<evidence type="ECO:0000256" key="4">
    <source>
        <dbReference type="ARBA" id="ARBA00022989"/>
    </source>
</evidence>
<dbReference type="InterPro" id="IPR020846">
    <property type="entry name" value="MFS_dom"/>
</dbReference>
<dbReference type="GeneTree" id="ENSGT00390000005976"/>
<evidence type="ECO:0000256" key="14">
    <source>
        <dbReference type="ARBA" id="ARBA00048915"/>
    </source>
</evidence>
<evidence type="ECO:0000256" key="1">
    <source>
        <dbReference type="ARBA" id="ARBA00004155"/>
    </source>
</evidence>
<keyword evidence="2" id="KW-0813">Transport</keyword>
<comment type="catalytic activity">
    <reaction evidence="14">
        <text>a 1-O-(1Z-alkenyl)-sn-glycero-3-phosphoethanolamine(out) + H(+)(out) = a 1-O-(1Z-alkenyl)-sn-glycero-3-phosphoethanolamine(in) + H(+)(in)</text>
        <dbReference type="Rhea" id="RHEA:74455"/>
        <dbReference type="ChEBI" id="CHEBI:15378"/>
        <dbReference type="ChEBI" id="CHEBI:77288"/>
    </reaction>
</comment>
<evidence type="ECO:0000313" key="18">
    <source>
        <dbReference type="Ensembl" id="ENSLCAP00010000202.1"/>
    </source>
</evidence>
<feature type="transmembrane region" description="Helical" evidence="16">
    <location>
        <begin position="70"/>
        <end position="91"/>
    </location>
</feature>
<keyword evidence="4 16" id="KW-1133">Transmembrane helix</keyword>
<organism evidence="18 19">
    <name type="scientific">Lates calcarifer</name>
    <name type="common">Barramundi</name>
    <name type="synonym">Holocentrus calcarifer</name>
    <dbReference type="NCBI Taxonomy" id="8187"/>
    <lineage>
        <taxon>Eukaryota</taxon>
        <taxon>Metazoa</taxon>
        <taxon>Chordata</taxon>
        <taxon>Craniata</taxon>
        <taxon>Vertebrata</taxon>
        <taxon>Euteleostomi</taxon>
        <taxon>Actinopterygii</taxon>
        <taxon>Neopterygii</taxon>
        <taxon>Teleostei</taxon>
        <taxon>Neoteleostei</taxon>
        <taxon>Acanthomorphata</taxon>
        <taxon>Carangaria</taxon>
        <taxon>Carangaria incertae sedis</taxon>
        <taxon>Centropomidae</taxon>
        <taxon>Lates</taxon>
    </lineage>
</organism>
<comment type="catalytic activity">
    <reaction evidence="9">
        <text>a 1-acyl-sn-glycero-3-phosphocholine(out) + H(+)(out) = a 1-acyl-sn-glycero-3-phosphocholine(in) + H(+)(in)</text>
        <dbReference type="Rhea" id="RHEA:74435"/>
        <dbReference type="ChEBI" id="CHEBI:15378"/>
        <dbReference type="ChEBI" id="CHEBI:58168"/>
    </reaction>
</comment>
<dbReference type="Proteomes" id="UP000314980">
    <property type="component" value="Unassembled WGS sequence"/>
</dbReference>
<keyword evidence="6 16" id="KW-0472">Membrane</keyword>
<dbReference type="InterPro" id="IPR044770">
    <property type="entry name" value="MFS_spinster-like"/>
</dbReference>
<reference evidence="19" key="1">
    <citation type="submission" date="2015-09" db="EMBL/GenBank/DDBJ databases">
        <authorList>
            <person name="Sai Rama Sridatta P."/>
        </authorList>
    </citation>
    <scope>NUCLEOTIDE SEQUENCE [LARGE SCALE GENOMIC DNA]</scope>
</reference>
<dbReference type="Gene3D" id="1.20.1250.20">
    <property type="entry name" value="MFS general substrate transporter like domains"/>
    <property type="match status" value="1"/>
</dbReference>
<evidence type="ECO:0000256" key="15">
    <source>
        <dbReference type="SAM" id="MobiDB-lite"/>
    </source>
</evidence>
<evidence type="ECO:0000259" key="17">
    <source>
        <dbReference type="PROSITE" id="PS50850"/>
    </source>
</evidence>
<accession>A0A4W6BMA8</accession>
<dbReference type="GO" id="GO:0006869">
    <property type="term" value="P:lipid transport"/>
    <property type="evidence" value="ECO:0007669"/>
    <property type="project" value="UniProtKB-KW"/>
</dbReference>
<evidence type="ECO:0000256" key="12">
    <source>
        <dbReference type="ARBA" id="ARBA00041462"/>
    </source>
</evidence>
<comment type="similarity">
    <text evidence="8">Belongs to the major facilitator superfamily. Spinster (TC 2.A.1.49) family.</text>
</comment>
<evidence type="ECO:0000256" key="13">
    <source>
        <dbReference type="ARBA" id="ARBA00047765"/>
    </source>
</evidence>
<dbReference type="Pfam" id="PF07690">
    <property type="entry name" value="MFS_1"/>
    <property type="match status" value="1"/>
</dbReference>
<dbReference type="Ensembl" id="ENSLCAT00010000220.1">
    <property type="protein sequence ID" value="ENSLCAP00010000202.1"/>
    <property type="gene ID" value="ENSLCAG00010000132.1"/>
</dbReference>
<dbReference type="PANTHER" id="PTHR23505:SF13">
    <property type="entry name" value="PROTEIN SPINSTER HOMOLOG 1"/>
    <property type="match status" value="1"/>
</dbReference>
<dbReference type="InterPro" id="IPR011701">
    <property type="entry name" value="MFS"/>
</dbReference>
<reference evidence="18" key="2">
    <citation type="submission" date="2025-08" db="UniProtKB">
        <authorList>
            <consortium name="Ensembl"/>
        </authorList>
    </citation>
    <scope>IDENTIFICATION</scope>
</reference>
<keyword evidence="5" id="KW-0445">Lipid transport</keyword>
<protein>
    <recommendedName>
        <fullName evidence="11">Protein spinster homolog 1</fullName>
    </recommendedName>
    <alternativeName>
        <fullName evidence="12">Spns1</fullName>
    </alternativeName>
</protein>
<dbReference type="SUPFAM" id="SSF103473">
    <property type="entry name" value="MFS general substrate transporter"/>
    <property type="match status" value="1"/>
</dbReference>
<evidence type="ECO:0000256" key="9">
    <source>
        <dbReference type="ARBA" id="ARBA00035932"/>
    </source>
</evidence>
<name>A0A4W6BMA8_LATCA</name>
<evidence type="ECO:0000256" key="8">
    <source>
        <dbReference type="ARBA" id="ARBA00024338"/>
    </source>
</evidence>
<feature type="transmembrane region" description="Helical" evidence="16">
    <location>
        <begin position="98"/>
        <end position="117"/>
    </location>
</feature>
<dbReference type="InterPro" id="IPR036259">
    <property type="entry name" value="MFS_trans_sf"/>
</dbReference>
<evidence type="ECO:0000256" key="16">
    <source>
        <dbReference type="SAM" id="Phobius"/>
    </source>
</evidence>